<dbReference type="Proteomes" id="UP000477739">
    <property type="component" value="Unassembled WGS sequence"/>
</dbReference>
<dbReference type="PANTHER" id="PTHR30185:SF14">
    <property type="entry name" value="STATIONARY PHASE-INDUCIBLE PROTEIN CSIE-RELATED"/>
    <property type="match status" value="1"/>
</dbReference>
<organism evidence="3 4">
    <name type="scientific">Intestinirhabdus alba</name>
    <dbReference type="NCBI Taxonomy" id="2899544"/>
    <lineage>
        <taxon>Bacteria</taxon>
        <taxon>Pseudomonadati</taxon>
        <taxon>Pseudomonadota</taxon>
        <taxon>Gammaproteobacteria</taxon>
        <taxon>Enterobacterales</taxon>
        <taxon>Enterobacteriaceae</taxon>
        <taxon>Intestinirhabdus</taxon>
    </lineage>
</organism>
<sequence length="426" mass="49077">MMSAPVSTSVLSAPQRRCQALLTLFQPWQAATTEAIGALNGVDEERVREDISETGLEIQRYHRLTIQPGQNGGYRIEGTALDQRLCLLHWLRRGLRLCPAFVARQFTPALKAELKQRGIARTLYDDTNLQALINLCARRLQKPFERHDVHFLRLYLQYCLLQHHAGFSPTFTPAQRQWAQSCMEYQLAQEIGRHWQRRVMQTAPPDEALFMALLFSMIRIPDPGRDDHQQARRLRPAVARLARRFREAGNVRFSDEQGLTHRLYVHLAQALNRSLFAIGIDNALPEEFSRLYPRLMRTTREALSDFEKEFAVRFSEEETGLVAVIFGAWMMQENALHEKQILLLTGRDSVLEAQIERQLRELTLLPLNIRHMPVQAFRTSGSPRGVALIVTPWTTPLPLFSPPLIHADRTLTAHQQQQIRRMLESD</sequence>
<dbReference type="GO" id="GO:0006355">
    <property type="term" value="P:regulation of DNA-templated transcription"/>
    <property type="evidence" value="ECO:0007669"/>
    <property type="project" value="InterPro"/>
</dbReference>
<dbReference type="PANTHER" id="PTHR30185">
    <property type="entry name" value="CRYPTIC BETA-GLUCOSIDE BGL OPERON ANTITERMINATOR"/>
    <property type="match status" value="1"/>
</dbReference>
<dbReference type="EMBL" id="WMJZ01000006">
    <property type="protein sequence ID" value="MTH45836.1"/>
    <property type="molecule type" value="Genomic_DNA"/>
</dbReference>
<evidence type="ECO:0000259" key="2">
    <source>
        <dbReference type="PROSITE" id="PS51372"/>
    </source>
</evidence>
<dbReference type="NCBIfam" id="NF008597">
    <property type="entry name" value="PRK11564.1"/>
    <property type="match status" value="1"/>
</dbReference>
<evidence type="ECO:0000256" key="1">
    <source>
        <dbReference type="ARBA" id="ARBA00022737"/>
    </source>
</evidence>
<dbReference type="RefSeq" id="WP_155107486.1">
    <property type="nucleotide sequence ID" value="NZ_WMJZ01000006.1"/>
</dbReference>
<evidence type="ECO:0000313" key="4">
    <source>
        <dbReference type="Proteomes" id="UP000477739"/>
    </source>
</evidence>
<dbReference type="InterPro" id="IPR036634">
    <property type="entry name" value="PRD_sf"/>
</dbReference>
<gene>
    <name evidence="3" type="primary">csiE</name>
    <name evidence="3" type="ORF">GJV78_06075</name>
</gene>
<name>A0A6L6IJS5_9ENTR</name>
<reference evidence="3 4" key="1">
    <citation type="submission" date="2019-11" db="EMBL/GenBank/DDBJ databases">
        <title>Escherichia alba sp. nov. isolated from the gut of plastic-eating superworms Zophobas atratus.</title>
        <authorList>
            <person name="Yang Y."/>
        </authorList>
    </citation>
    <scope>NUCLEOTIDE SEQUENCE [LARGE SCALE GENOMIC DNA]</scope>
    <source>
        <strain evidence="4">BIT-B35</strain>
    </source>
</reference>
<evidence type="ECO:0000313" key="3">
    <source>
        <dbReference type="EMBL" id="MTH45836.1"/>
    </source>
</evidence>
<accession>A0A6L6IJS5</accession>
<dbReference type="AlphaFoldDB" id="A0A6L6IJS5"/>
<protein>
    <submittedName>
        <fullName evidence="3">Stationary phase inducible protein CsiE</fullName>
    </submittedName>
</protein>
<keyword evidence="4" id="KW-1185">Reference proteome</keyword>
<feature type="domain" description="PRD" evidence="2">
    <location>
        <begin position="229"/>
        <end position="336"/>
    </location>
</feature>
<dbReference type="SUPFAM" id="SSF63520">
    <property type="entry name" value="PTS-regulatory domain, PRD"/>
    <property type="match status" value="1"/>
</dbReference>
<keyword evidence="1" id="KW-0677">Repeat</keyword>
<dbReference type="OrthoDB" id="6415323at2"/>
<dbReference type="InterPro" id="IPR011608">
    <property type="entry name" value="PRD"/>
</dbReference>
<proteinExistence type="predicted"/>
<dbReference type="Pfam" id="PF00874">
    <property type="entry name" value="PRD"/>
    <property type="match status" value="2"/>
</dbReference>
<comment type="caution">
    <text evidence="3">The sequence shown here is derived from an EMBL/GenBank/DDBJ whole genome shotgun (WGS) entry which is preliminary data.</text>
</comment>
<dbReference type="Gene3D" id="1.10.1790.10">
    <property type="entry name" value="PRD domain"/>
    <property type="match status" value="1"/>
</dbReference>
<dbReference type="InterPro" id="IPR050661">
    <property type="entry name" value="BglG_antiterminators"/>
</dbReference>
<dbReference type="PROSITE" id="PS51372">
    <property type="entry name" value="PRD_2"/>
    <property type="match status" value="1"/>
</dbReference>